<keyword evidence="1" id="KW-0812">Transmembrane</keyword>
<protein>
    <recommendedName>
        <fullName evidence="4">Zinc ribbon domain-containing protein</fullName>
    </recommendedName>
</protein>
<keyword evidence="1" id="KW-1133">Transmembrane helix</keyword>
<keyword evidence="1" id="KW-0472">Membrane</keyword>
<reference evidence="3" key="1">
    <citation type="journal article" date="2019" name="Int. J. Syst. Evol. Microbiol.">
        <title>The Global Catalogue of Microorganisms (GCM) 10K type strain sequencing project: providing services to taxonomists for standard genome sequencing and annotation.</title>
        <authorList>
            <consortium name="The Broad Institute Genomics Platform"/>
            <consortium name="The Broad Institute Genome Sequencing Center for Infectious Disease"/>
            <person name="Wu L."/>
            <person name="Ma J."/>
        </authorList>
    </citation>
    <scope>NUCLEOTIDE SEQUENCE [LARGE SCALE GENOMIC DNA]</scope>
    <source>
        <strain evidence="3">LMG 29894</strain>
    </source>
</reference>
<feature type="transmembrane region" description="Helical" evidence="1">
    <location>
        <begin position="336"/>
        <end position="358"/>
    </location>
</feature>
<proteinExistence type="predicted"/>
<dbReference type="PANTHER" id="PTHR37826">
    <property type="entry name" value="FLOTILLIN BAND_7_5 DOMAIN PROTEIN"/>
    <property type="match status" value="1"/>
</dbReference>
<dbReference type="Proteomes" id="UP001595791">
    <property type="component" value="Unassembled WGS sequence"/>
</dbReference>
<evidence type="ECO:0000313" key="3">
    <source>
        <dbReference type="Proteomes" id="UP001595791"/>
    </source>
</evidence>
<evidence type="ECO:0008006" key="4">
    <source>
        <dbReference type="Google" id="ProtNLM"/>
    </source>
</evidence>
<dbReference type="EMBL" id="JBHSBU010000001">
    <property type="protein sequence ID" value="MFC4161100.1"/>
    <property type="molecule type" value="Genomic_DNA"/>
</dbReference>
<dbReference type="PANTHER" id="PTHR37826:SF3">
    <property type="entry name" value="J DOMAIN-CONTAINING PROTEIN"/>
    <property type="match status" value="1"/>
</dbReference>
<name>A0ABV8MUR4_9NEIS</name>
<dbReference type="Gene3D" id="2.20.28.30">
    <property type="entry name" value="RNA polymerase ii, chain L"/>
    <property type="match status" value="1"/>
</dbReference>
<accession>A0ABV8MUR4</accession>
<dbReference type="RefSeq" id="WP_378166655.1">
    <property type="nucleotide sequence ID" value="NZ_JBHSBU010000001.1"/>
</dbReference>
<gene>
    <name evidence="2" type="ORF">ACFOW7_17320</name>
</gene>
<evidence type="ECO:0000313" key="2">
    <source>
        <dbReference type="EMBL" id="MFC4161100.1"/>
    </source>
</evidence>
<comment type="caution">
    <text evidence="2">The sequence shown here is derived from an EMBL/GenBank/DDBJ whole genome shotgun (WGS) entry which is preliminary data.</text>
</comment>
<sequence>MATKTYPCKACGAKLEFAPGQHALKCPYCGAENEIASADQSEVAAAVEELDYASYLAQQAGAEPQLERQAVKCTGCGAASQLPANVTADRCPFCAAPLIASNAYASRQIRPRAIAPFEIKQADARERFKRWIDGLWFAPSALKTSYRTENGLKGCYLPYWTYDAASNTPYRGERGDYYTVTEQYMENGVSKTRQVQKIRWSPAAGVVSLTFDDLLIPASSSLPREQADALQPWQLEKLTAYRDDFVSGFTVEAYQLGLEAGFGQARDIMEAAIRSAIARDIGGDQQRIHEMQPHYHAIRFKHILLPLWLSSYRYGGKTYRFLVNGQTGEVQGERPWSIWKIALLVLAVLLGGFLVLVVGDGRSRTEMKASFEVSALSLPLDSTPRNTQTQYDPFSIQQAISLAET</sequence>
<evidence type="ECO:0000256" key="1">
    <source>
        <dbReference type="SAM" id="Phobius"/>
    </source>
</evidence>
<keyword evidence="3" id="KW-1185">Reference proteome</keyword>
<organism evidence="2 3">
    <name type="scientific">Chitinimonas lacunae</name>
    <dbReference type="NCBI Taxonomy" id="1963018"/>
    <lineage>
        <taxon>Bacteria</taxon>
        <taxon>Pseudomonadati</taxon>
        <taxon>Pseudomonadota</taxon>
        <taxon>Betaproteobacteria</taxon>
        <taxon>Neisseriales</taxon>
        <taxon>Chitinibacteraceae</taxon>
        <taxon>Chitinimonas</taxon>
    </lineage>
</organism>